<dbReference type="Proteomes" id="UP000814140">
    <property type="component" value="Unassembled WGS sequence"/>
</dbReference>
<reference evidence="1" key="1">
    <citation type="submission" date="2021-03" db="EMBL/GenBank/DDBJ databases">
        <authorList>
            <consortium name="DOE Joint Genome Institute"/>
            <person name="Ahrendt S."/>
            <person name="Looney B.P."/>
            <person name="Miyauchi S."/>
            <person name="Morin E."/>
            <person name="Drula E."/>
            <person name="Courty P.E."/>
            <person name="Chicoki N."/>
            <person name="Fauchery L."/>
            <person name="Kohler A."/>
            <person name="Kuo A."/>
            <person name="Labutti K."/>
            <person name="Pangilinan J."/>
            <person name="Lipzen A."/>
            <person name="Riley R."/>
            <person name="Andreopoulos W."/>
            <person name="He G."/>
            <person name="Johnson J."/>
            <person name="Barry K.W."/>
            <person name="Grigoriev I.V."/>
            <person name="Nagy L."/>
            <person name="Hibbett D."/>
            <person name="Henrissat B."/>
            <person name="Matheny P.B."/>
            <person name="Labbe J."/>
            <person name="Martin F."/>
        </authorList>
    </citation>
    <scope>NUCLEOTIDE SEQUENCE</scope>
    <source>
        <strain evidence="1">HHB10654</strain>
    </source>
</reference>
<comment type="caution">
    <text evidence="1">The sequence shown here is derived from an EMBL/GenBank/DDBJ whole genome shotgun (WGS) entry which is preliminary data.</text>
</comment>
<proteinExistence type="predicted"/>
<name>A0ACB8SL02_9AGAM</name>
<evidence type="ECO:0000313" key="1">
    <source>
        <dbReference type="EMBL" id="KAI0057110.1"/>
    </source>
</evidence>
<dbReference type="EMBL" id="MU277252">
    <property type="protein sequence ID" value="KAI0057110.1"/>
    <property type="molecule type" value="Genomic_DNA"/>
</dbReference>
<keyword evidence="2" id="KW-1185">Reference proteome</keyword>
<evidence type="ECO:0000313" key="2">
    <source>
        <dbReference type="Proteomes" id="UP000814140"/>
    </source>
</evidence>
<sequence length="458" mass="49068">MATNPPSFTVFGWLVCTWVVVVSFQYGYHISTLNQIQAVLTCRETNGPAIFYGLPTCIPMTDATFSVLTSVYTVGGLLGSLTANLFMDNYGRKAAIQFSTGFVAVGAGLMSLSGSMTPLLFGRLLTGVGAGIGLCVGPIFLNEIAPVKIRGSVGVLIQLATVTGILVAQLLGVWLATPSRWRCVLIFSSVLSAVHLLLGVFMVETPVYLKKHGRLEALLASEQRLWTISNKRVADDAEDPLLDTGDDDDNKLLAPDPALVSLTQLLHKRELRRPLIIVSSAMVSAQISGINAVLYYSNDILSRSLPELGPYVSLGITVVNALMTFPPIFLIERLGRKPLLFGSILGAIASLIFVGVGLNSGLVLLSSVAIMTFVMSFAVGLGPIPFVIIPEVSPAHAVSSLSSFGLSLNWIVNFFVGLVFLPLRNILSGGDSSREGRVFYVFACLLFVSGAVLFRSYR</sequence>
<reference evidence="1" key="2">
    <citation type="journal article" date="2022" name="New Phytol.">
        <title>Evolutionary transition to the ectomycorrhizal habit in the genomes of a hyperdiverse lineage of mushroom-forming fungi.</title>
        <authorList>
            <person name="Looney B."/>
            <person name="Miyauchi S."/>
            <person name="Morin E."/>
            <person name="Drula E."/>
            <person name="Courty P.E."/>
            <person name="Kohler A."/>
            <person name="Kuo A."/>
            <person name="LaButti K."/>
            <person name="Pangilinan J."/>
            <person name="Lipzen A."/>
            <person name="Riley R."/>
            <person name="Andreopoulos W."/>
            <person name="He G."/>
            <person name="Johnson J."/>
            <person name="Nolan M."/>
            <person name="Tritt A."/>
            <person name="Barry K.W."/>
            <person name="Grigoriev I.V."/>
            <person name="Nagy L.G."/>
            <person name="Hibbett D."/>
            <person name="Henrissat B."/>
            <person name="Matheny P.B."/>
            <person name="Labbe J."/>
            <person name="Martin F.M."/>
        </authorList>
    </citation>
    <scope>NUCLEOTIDE SEQUENCE</scope>
    <source>
        <strain evidence="1">HHB10654</strain>
    </source>
</reference>
<accession>A0ACB8SL02</accession>
<protein>
    <submittedName>
        <fullName evidence="1">General substrate transporter</fullName>
    </submittedName>
</protein>
<organism evidence="1 2">
    <name type="scientific">Artomyces pyxidatus</name>
    <dbReference type="NCBI Taxonomy" id="48021"/>
    <lineage>
        <taxon>Eukaryota</taxon>
        <taxon>Fungi</taxon>
        <taxon>Dikarya</taxon>
        <taxon>Basidiomycota</taxon>
        <taxon>Agaricomycotina</taxon>
        <taxon>Agaricomycetes</taxon>
        <taxon>Russulales</taxon>
        <taxon>Auriscalpiaceae</taxon>
        <taxon>Artomyces</taxon>
    </lineage>
</organism>
<gene>
    <name evidence="1" type="ORF">BV25DRAFT_1863843</name>
</gene>